<dbReference type="InterPro" id="IPR036595">
    <property type="entry name" value="A-macroglobulin_rcpt-bd_sf"/>
</dbReference>
<dbReference type="InterPro" id="IPR050473">
    <property type="entry name" value="A2M/Complement_sys"/>
</dbReference>
<evidence type="ECO:0000313" key="2">
    <source>
        <dbReference type="Ensembl" id="ENSSVLP00005014037.1"/>
    </source>
</evidence>
<keyword evidence="3" id="KW-1185">Reference proteome</keyword>
<dbReference type="OrthoDB" id="9998011at2759"/>
<reference evidence="2" key="1">
    <citation type="submission" date="2025-08" db="UniProtKB">
        <authorList>
            <consortium name="Ensembl"/>
        </authorList>
    </citation>
    <scope>IDENTIFICATION</scope>
</reference>
<dbReference type="PANTHER" id="PTHR11412:SF174">
    <property type="entry name" value="OVOSTATIN HOMOLOG 1"/>
    <property type="match status" value="1"/>
</dbReference>
<dbReference type="Pfam" id="PF07677">
    <property type="entry name" value="A2M_recep"/>
    <property type="match status" value="1"/>
</dbReference>
<organism evidence="2 3">
    <name type="scientific">Sciurus vulgaris</name>
    <name type="common">Eurasian red squirrel</name>
    <dbReference type="NCBI Taxonomy" id="55149"/>
    <lineage>
        <taxon>Eukaryota</taxon>
        <taxon>Metazoa</taxon>
        <taxon>Chordata</taxon>
        <taxon>Craniata</taxon>
        <taxon>Vertebrata</taxon>
        <taxon>Euteleostomi</taxon>
        <taxon>Mammalia</taxon>
        <taxon>Eutheria</taxon>
        <taxon>Euarchontoglires</taxon>
        <taxon>Glires</taxon>
        <taxon>Rodentia</taxon>
        <taxon>Sciuromorpha</taxon>
        <taxon>Sciuridae</taxon>
        <taxon>Sciurinae</taxon>
        <taxon>Sciurini</taxon>
        <taxon>Sciurus</taxon>
    </lineage>
</organism>
<sequence>MSSPLEFITCPLYCELSHISKLMAKLVLLFLNLRYTGIHNNSIMVLVDVKMLSGFTPVLASIQELENNGHVMKTEVKNDHVLFYLENVTGVVKSFTFSVEQSNLVSNIQPAPVVVYNYYEKDEYALDSYNINNIPVSQ</sequence>
<name>A0A8D2CS05_SCIVU</name>
<dbReference type="GO" id="GO:0005576">
    <property type="term" value="C:extracellular region"/>
    <property type="evidence" value="ECO:0007669"/>
    <property type="project" value="InterPro"/>
</dbReference>
<evidence type="ECO:0000259" key="1">
    <source>
        <dbReference type="SMART" id="SM01361"/>
    </source>
</evidence>
<dbReference type="Proteomes" id="UP000694564">
    <property type="component" value="Chromosome 5"/>
</dbReference>
<feature type="domain" description="Alpha-macroglobulin receptor-binding" evidence="1">
    <location>
        <begin position="42"/>
        <end position="129"/>
    </location>
</feature>
<dbReference type="PANTHER" id="PTHR11412">
    <property type="entry name" value="MACROGLOBULIN / COMPLEMENT"/>
    <property type="match status" value="1"/>
</dbReference>
<dbReference type="InterPro" id="IPR009048">
    <property type="entry name" value="A-macroglobulin_rcpt-bd"/>
</dbReference>
<accession>A0A8D2CS05</accession>
<dbReference type="SUPFAM" id="SSF49410">
    <property type="entry name" value="Alpha-macroglobulin receptor domain"/>
    <property type="match status" value="1"/>
</dbReference>
<dbReference type="Gene3D" id="2.60.40.690">
    <property type="entry name" value="Alpha-macroglobulin, receptor-binding domain"/>
    <property type="match status" value="1"/>
</dbReference>
<dbReference type="AlphaFoldDB" id="A0A8D2CS05"/>
<proteinExistence type="predicted"/>
<dbReference type="GeneTree" id="ENSGT00940000158779"/>
<evidence type="ECO:0000313" key="3">
    <source>
        <dbReference type="Proteomes" id="UP000694564"/>
    </source>
</evidence>
<reference evidence="2" key="2">
    <citation type="submission" date="2025-09" db="UniProtKB">
        <authorList>
            <consortium name="Ensembl"/>
        </authorList>
    </citation>
    <scope>IDENTIFICATION</scope>
</reference>
<dbReference type="Ensembl" id="ENSSVLT00005015529.1">
    <property type="protein sequence ID" value="ENSSVLP00005014037.1"/>
    <property type="gene ID" value="ENSSVLG00005011182.1"/>
</dbReference>
<dbReference type="SMART" id="SM01361">
    <property type="entry name" value="A2M_recep"/>
    <property type="match status" value="1"/>
</dbReference>
<protein>
    <recommendedName>
        <fullName evidence="1">Alpha-macroglobulin receptor-binding domain-containing protein</fullName>
    </recommendedName>
</protein>